<dbReference type="AlphaFoldDB" id="A0A4Y3V9H2"/>
<protein>
    <submittedName>
        <fullName evidence="1">Uncharacterized protein</fullName>
    </submittedName>
</protein>
<comment type="caution">
    <text evidence="1">The sequence shown here is derived from an EMBL/GenBank/DDBJ whole genome shotgun (WGS) entry which is preliminary data.</text>
</comment>
<evidence type="ECO:0000313" key="1">
    <source>
        <dbReference type="EMBL" id="GEC02993.1"/>
    </source>
</evidence>
<proteinExistence type="predicted"/>
<dbReference type="Proteomes" id="UP000317881">
    <property type="component" value="Unassembled WGS sequence"/>
</dbReference>
<keyword evidence="2" id="KW-1185">Reference proteome</keyword>
<sequence length="214" mass="23763">MKIVWRKVVVLCKMVPRVAAEGITGPRSHFCNSGGALYRGDELSYRPHIQVQYRIAARGEIPDGRTVDIQDQPGGQAAVLFAPGHCSRRLADGFTRMSMHQIVHGSWRQRWTTDDMRRRSAQGLMLAVSRWERVPGCMLPSGRVVVGVEEDGSIVWLVDEDECTRQAQNNMNDLLLRLVGDGLWIQCWFGRRPLPAVASPAPLLTAPGAPLVLA</sequence>
<reference evidence="1 2" key="1">
    <citation type="submission" date="2019-06" db="EMBL/GenBank/DDBJ databases">
        <title>Whole genome shotgun sequence of Streptomyces spinoverrucosus NBRC 14228.</title>
        <authorList>
            <person name="Hosoyama A."/>
            <person name="Uohara A."/>
            <person name="Ohji S."/>
            <person name="Ichikawa N."/>
        </authorList>
    </citation>
    <scope>NUCLEOTIDE SEQUENCE [LARGE SCALE GENOMIC DNA]</scope>
    <source>
        <strain evidence="1 2">NBRC 14228</strain>
    </source>
</reference>
<organism evidence="1 2">
    <name type="scientific">Streptomyces spinoverrucosus</name>
    <dbReference type="NCBI Taxonomy" id="284043"/>
    <lineage>
        <taxon>Bacteria</taxon>
        <taxon>Bacillati</taxon>
        <taxon>Actinomycetota</taxon>
        <taxon>Actinomycetes</taxon>
        <taxon>Kitasatosporales</taxon>
        <taxon>Streptomycetaceae</taxon>
        <taxon>Streptomyces</taxon>
    </lineage>
</organism>
<name>A0A4Y3V9H2_9ACTN</name>
<evidence type="ECO:0000313" key="2">
    <source>
        <dbReference type="Proteomes" id="UP000317881"/>
    </source>
</evidence>
<dbReference type="EMBL" id="BJND01000005">
    <property type="protein sequence ID" value="GEC02993.1"/>
    <property type="molecule type" value="Genomic_DNA"/>
</dbReference>
<accession>A0A4Y3V9H2</accession>
<gene>
    <name evidence="1" type="ORF">SSP24_06480</name>
</gene>